<accession>A0ABR2RTR0</accession>
<dbReference type="InterPro" id="IPR036291">
    <property type="entry name" value="NAD(P)-bd_dom_sf"/>
</dbReference>
<dbReference type="Gene3D" id="3.90.180.10">
    <property type="entry name" value="Medium-chain alcohol dehydrogenases, catalytic domain"/>
    <property type="match status" value="1"/>
</dbReference>
<dbReference type="Gene3D" id="3.40.50.720">
    <property type="entry name" value="NAD(P)-binding Rossmann-like Domain"/>
    <property type="match status" value="1"/>
</dbReference>
<dbReference type="Pfam" id="PF00107">
    <property type="entry name" value="ADH_zinc_N"/>
    <property type="match status" value="1"/>
</dbReference>
<dbReference type="EMBL" id="JBBPBN010000021">
    <property type="protein sequence ID" value="KAK9016206.1"/>
    <property type="molecule type" value="Genomic_DNA"/>
</dbReference>
<proteinExistence type="predicted"/>
<gene>
    <name evidence="3" type="ORF">V6N11_007286</name>
</gene>
<dbReference type="InterPro" id="IPR020843">
    <property type="entry name" value="ER"/>
</dbReference>
<dbReference type="PANTHER" id="PTHR43205:SF7">
    <property type="entry name" value="PROSTAGLANDIN REDUCTASE 1"/>
    <property type="match status" value="1"/>
</dbReference>
<evidence type="ECO:0000259" key="2">
    <source>
        <dbReference type="SMART" id="SM00829"/>
    </source>
</evidence>
<dbReference type="InterPro" id="IPR041694">
    <property type="entry name" value="ADH_N_2"/>
</dbReference>
<dbReference type="PANTHER" id="PTHR43205">
    <property type="entry name" value="PROSTAGLANDIN REDUCTASE"/>
    <property type="match status" value="1"/>
</dbReference>
<organism evidence="3 4">
    <name type="scientific">Hibiscus sabdariffa</name>
    <name type="common">roselle</name>
    <dbReference type="NCBI Taxonomy" id="183260"/>
    <lineage>
        <taxon>Eukaryota</taxon>
        <taxon>Viridiplantae</taxon>
        <taxon>Streptophyta</taxon>
        <taxon>Embryophyta</taxon>
        <taxon>Tracheophyta</taxon>
        <taxon>Spermatophyta</taxon>
        <taxon>Magnoliopsida</taxon>
        <taxon>eudicotyledons</taxon>
        <taxon>Gunneridae</taxon>
        <taxon>Pentapetalae</taxon>
        <taxon>rosids</taxon>
        <taxon>malvids</taxon>
        <taxon>Malvales</taxon>
        <taxon>Malvaceae</taxon>
        <taxon>Malvoideae</taxon>
        <taxon>Hibiscus</taxon>
    </lineage>
</organism>
<keyword evidence="1" id="KW-0560">Oxidoreductase</keyword>
<evidence type="ECO:0000313" key="4">
    <source>
        <dbReference type="Proteomes" id="UP001396334"/>
    </source>
</evidence>
<dbReference type="SMART" id="SM00829">
    <property type="entry name" value="PKS_ER"/>
    <property type="match status" value="1"/>
</dbReference>
<keyword evidence="4" id="KW-1185">Reference proteome</keyword>
<name>A0ABR2RTR0_9ROSI</name>
<feature type="domain" description="Enoyl reductase (ER)" evidence="2">
    <location>
        <begin position="47"/>
        <end position="342"/>
    </location>
</feature>
<sequence length="347" mass="38334">MAGEESVRNKQVVLKNYVNAGLPKESDMEIKESSVQLKVPEGTKDAILVKNLYLSCDPYMRNRLKEIEGSYVASFQIGSPINGYGVAKVVDSTHSGYKKGDLIWGITGWEEYTLVTAPDTLFKIQHTDVPLTYYSGLLGMAGMTAYVGFYEICSPKKGEYVYVSAASGAVGQLVGQFAKLLGCYVVGSAGSKEKIDLLKNKFGFDAAFNYKEEPDLDAALKRHFPEGIDIYFENVGGKMLDAVLGNMRVHGRIAACGMISQYSKEQLDAVHNLIYIIPKRIRMQGFIVTDFYHLYPKYLEMIIPQIKEGKITYVEDKAEGLESAPAALIGLFTGRNVGKQLVVVSHD</sequence>
<dbReference type="SUPFAM" id="SSF51735">
    <property type="entry name" value="NAD(P)-binding Rossmann-fold domains"/>
    <property type="match status" value="1"/>
</dbReference>
<dbReference type="CDD" id="cd08295">
    <property type="entry name" value="double_bond_reductase_like"/>
    <property type="match status" value="1"/>
</dbReference>
<dbReference type="SUPFAM" id="SSF50129">
    <property type="entry name" value="GroES-like"/>
    <property type="match status" value="2"/>
</dbReference>
<protein>
    <recommendedName>
        <fullName evidence="2">Enoyl reductase (ER) domain-containing protein</fullName>
    </recommendedName>
</protein>
<evidence type="ECO:0000256" key="1">
    <source>
        <dbReference type="ARBA" id="ARBA00023002"/>
    </source>
</evidence>
<dbReference type="InterPro" id="IPR045010">
    <property type="entry name" value="MDR_fam"/>
</dbReference>
<reference evidence="3 4" key="1">
    <citation type="journal article" date="2024" name="G3 (Bethesda)">
        <title>Genome assembly of Hibiscus sabdariffa L. provides insights into metabolisms of medicinal natural products.</title>
        <authorList>
            <person name="Kim T."/>
        </authorList>
    </citation>
    <scope>NUCLEOTIDE SEQUENCE [LARGE SCALE GENOMIC DNA]</scope>
    <source>
        <strain evidence="3">TK-2024</strain>
        <tissue evidence="3">Old leaves</tissue>
    </source>
</reference>
<dbReference type="Pfam" id="PF16884">
    <property type="entry name" value="ADH_N_2"/>
    <property type="match status" value="1"/>
</dbReference>
<dbReference type="InterPro" id="IPR013149">
    <property type="entry name" value="ADH-like_C"/>
</dbReference>
<evidence type="ECO:0000313" key="3">
    <source>
        <dbReference type="EMBL" id="KAK9016206.1"/>
    </source>
</evidence>
<dbReference type="Proteomes" id="UP001396334">
    <property type="component" value="Unassembled WGS sequence"/>
</dbReference>
<dbReference type="InterPro" id="IPR011032">
    <property type="entry name" value="GroES-like_sf"/>
</dbReference>
<comment type="caution">
    <text evidence="3">The sequence shown here is derived from an EMBL/GenBank/DDBJ whole genome shotgun (WGS) entry which is preliminary data.</text>
</comment>